<dbReference type="SMART" id="SM00382">
    <property type="entry name" value="AAA"/>
    <property type="match status" value="1"/>
</dbReference>
<dbReference type="InterPro" id="IPR003593">
    <property type="entry name" value="AAA+_ATPase"/>
</dbReference>
<keyword evidence="5" id="KW-1185">Reference proteome</keyword>
<dbReference type="PROSITE" id="PS00211">
    <property type="entry name" value="ABC_TRANSPORTER_1"/>
    <property type="match status" value="1"/>
</dbReference>
<reference evidence="5" key="1">
    <citation type="submission" date="2018-05" db="EMBL/GenBank/DDBJ databases">
        <title>Zavarzinia sp. HR-AS.</title>
        <authorList>
            <person name="Lee Y."/>
            <person name="Jeon C.O."/>
        </authorList>
    </citation>
    <scope>NUCLEOTIDE SEQUENCE [LARGE SCALE GENOMIC DNA]</scope>
    <source>
        <strain evidence="5">DSM 1231</strain>
    </source>
</reference>
<dbReference type="PANTHER" id="PTHR42794:SF2">
    <property type="entry name" value="ABC TRANSPORTER ATP-BINDING PROTEIN"/>
    <property type="match status" value="1"/>
</dbReference>
<keyword evidence="1" id="KW-0547">Nucleotide-binding</keyword>
<dbReference type="Pfam" id="PF00005">
    <property type="entry name" value="ABC_tran"/>
    <property type="match status" value="1"/>
</dbReference>
<dbReference type="RefSeq" id="WP_109923364.1">
    <property type="nucleotide sequence ID" value="NZ_QGLF01000008.1"/>
</dbReference>
<evidence type="ECO:0000256" key="2">
    <source>
        <dbReference type="ARBA" id="ARBA00022840"/>
    </source>
</evidence>
<name>A0A317DYB4_9PROT</name>
<accession>A0A317DYB4</accession>
<dbReference type="GO" id="GO:0005524">
    <property type="term" value="F:ATP binding"/>
    <property type="evidence" value="ECO:0007669"/>
    <property type="project" value="UniProtKB-KW"/>
</dbReference>
<evidence type="ECO:0000256" key="1">
    <source>
        <dbReference type="ARBA" id="ARBA00022741"/>
    </source>
</evidence>
<proteinExistence type="predicted"/>
<gene>
    <name evidence="4" type="ORF">DKG75_22095</name>
</gene>
<dbReference type="EMBL" id="QGLF01000008">
    <property type="protein sequence ID" value="PWR17835.1"/>
    <property type="molecule type" value="Genomic_DNA"/>
</dbReference>
<keyword evidence="2" id="KW-0067">ATP-binding</keyword>
<sequence length="259" mass="27366">MALAFEVRGLSVGYRRRPVIRELSLSPLAGGQVVALLGPNAAGKTTLMRGLAGLLPARGSIRLDGRELIGLAPAAHARHVGYMPQTLPQGVSLSLFESVLGALRANGLPGGSARTAREQALATIELVGLGALALRPLAEMSGGQRQLASLAQAIVRAPEVLLLDEPTSALDPRHQFEVMRLIRSQARAHGLLAIVVCHDIALACRWADRVVVLDPRGLAAEGPAAEVITPEVLARVYGIVARVERCARGYLQVMVDDTV</sequence>
<evidence type="ECO:0000313" key="5">
    <source>
        <dbReference type="Proteomes" id="UP000246077"/>
    </source>
</evidence>
<evidence type="ECO:0000259" key="3">
    <source>
        <dbReference type="PROSITE" id="PS50893"/>
    </source>
</evidence>
<dbReference type="InterPro" id="IPR027417">
    <property type="entry name" value="P-loop_NTPase"/>
</dbReference>
<dbReference type="GO" id="GO:0016887">
    <property type="term" value="F:ATP hydrolysis activity"/>
    <property type="evidence" value="ECO:0007669"/>
    <property type="project" value="InterPro"/>
</dbReference>
<organism evidence="4 5">
    <name type="scientific">Zavarzinia compransoris</name>
    <dbReference type="NCBI Taxonomy" id="1264899"/>
    <lineage>
        <taxon>Bacteria</taxon>
        <taxon>Pseudomonadati</taxon>
        <taxon>Pseudomonadota</taxon>
        <taxon>Alphaproteobacteria</taxon>
        <taxon>Rhodospirillales</taxon>
        <taxon>Zavarziniaceae</taxon>
        <taxon>Zavarzinia</taxon>
    </lineage>
</organism>
<feature type="domain" description="ABC transporter" evidence="3">
    <location>
        <begin position="5"/>
        <end position="240"/>
    </location>
</feature>
<comment type="caution">
    <text evidence="4">The sequence shown here is derived from an EMBL/GenBank/DDBJ whole genome shotgun (WGS) entry which is preliminary data.</text>
</comment>
<dbReference type="InterPro" id="IPR003439">
    <property type="entry name" value="ABC_transporter-like_ATP-bd"/>
</dbReference>
<evidence type="ECO:0000313" key="4">
    <source>
        <dbReference type="EMBL" id="PWR17835.1"/>
    </source>
</evidence>
<dbReference type="SUPFAM" id="SSF52540">
    <property type="entry name" value="P-loop containing nucleoside triphosphate hydrolases"/>
    <property type="match status" value="1"/>
</dbReference>
<dbReference type="OrthoDB" id="9806726at2"/>
<dbReference type="Proteomes" id="UP000246077">
    <property type="component" value="Unassembled WGS sequence"/>
</dbReference>
<dbReference type="CDD" id="cd03214">
    <property type="entry name" value="ABC_Iron-Siderophores_B12_Hemin"/>
    <property type="match status" value="1"/>
</dbReference>
<dbReference type="InterPro" id="IPR017871">
    <property type="entry name" value="ABC_transporter-like_CS"/>
</dbReference>
<dbReference type="Gene3D" id="3.40.50.300">
    <property type="entry name" value="P-loop containing nucleotide triphosphate hydrolases"/>
    <property type="match status" value="1"/>
</dbReference>
<protein>
    <submittedName>
        <fullName evidence="4">Iron ABC transporter</fullName>
    </submittedName>
</protein>
<dbReference type="AlphaFoldDB" id="A0A317DYB4"/>
<dbReference type="PROSITE" id="PS50893">
    <property type="entry name" value="ABC_TRANSPORTER_2"/>
    <property type="match status" value="1"/>
</dbReference>
<dbReference type="PANTHER" id="PTHR42794">
    <property type="entry name" value="HEMIN IMPORT ATP-BINDING PROTEIN HMUV"/>
    <property type="match status" value="1"/>
</dbReference>